<evidence type="ECO:0000313" key="6">
    <source>
        <dbReference type="Proteomes" id="UP000233293"/>
    </source>
</evidence>
<dbReference type="PANTHER" id="PTHR43436">
    <property type="entry name" value="ARAC-FAMILY TRANSCRIPTIONAL REGULATOR"/>
    <property type="match status" value="1"/>
</dbReference>
<keyword evidence="1" id="KW-0805">Transcription regulation</keyword>
<dbReference type="InterPro" id="IPR018060">
    <property type="entry name" value="HTH_AraC"/>
</dbReference>
<dbReference type="Proteomes" id="UP000233293">
    <property type="component" value="Unassembled WGS sequence"/>
</dbReference>
<name>A0A2N3PWN8_9PROT</name>
<dbReference type="GO" id="GO:0003700">
    <property type="term" value="F:DNA-binding transcription factor activity"/>
    <property type="evidence" value="ECO:0007669"/>
    <property type="project" value="InterPro"/>
</dbReference>
<dbReference type="SUPFAM" id="SSF46689">
    <property type="entry name" value="Homeodomain-like"/>
    <property type="match status" value="2"/>
</dbReference>
<accession>A0A2N3PWN8</accession>
<dbReference type="InterPro" id="IPR018062">
    <property type="entry name" value="HTH_AraC-typ_CS"/>
</dbReference>
<dbReference type="InterPro" id="IPR009057">
    <property type="entry name" value="Homeodomain-like_sf"/>
</dbReference>
<dbReference type="PROSITE" id="PS00041">
    <property type="entry name" value="HTH_ARAC_FAMILY_1"/>
    <property type="match status" value="1"/>
</dbReference>
<proteinExistence type="predicted"/>
<protein>
    <submittedName>
        <fullName evidence="5">AraC family transcriptional regulator</fullName>
    </submittedName>
</protein>
<organism evidence="5 6">
    <name type="scientific">Telmatospirillum siberiense</name>
    <dbReference type="NCBI Taxonomy" id="382514"/>
    <lineage>
        <taxon>Bacteria</taxon>
        <taxon>Pseudomonadati</taxon>
        <taxon>Pseudomonadota</taxon>
        <taxon>Alphaproteobacteria</taxon>
        <taxon>Rhodospirillales</taxon>
        <taxon>Rhodospirillaceae</taxon>
        <taxon>Telmatospirillum</taxon>
    </lineage>
</organism>
<dbReference type="EMBL" id="PIUM01000008">
    <property type="protein sequence ID" value="PKU24801.1"/>
    <property type="molecule type" value="Genomic_DNA"/>
</dbReference>
<dbReference type="GO" id="GO:0043565">
    <property type="term" value="F:sequence-specific DNA binding"/>
    <property type="evidence" value="ECO:0007669"/>
    <property type="project" value="InterPro"/>
</dbReference>
<keyword evidence="3" id="KW-0804">Transcription</keyword>
<reference evidence="6" key="1">
    <citation type="submission" date="2017-12" db="EMBL/GenBank/DDBJ databases">
        <title>Draft genome sequence of Telmatospirillum siberiense 26-4b1T, an acidotolerant peatland alphaproteobacterium potentially involved in sulfur cycling.</title>
        <authorList>
            <person name="Hausmann B."/>
            <person name="Pjevac P."/>
            <person name="Schreck K."/>
            <person name="Herbold C.W."/>
            <person name="Daims H."/>
            <person name="Wagner M."/>
            <person name="Pester M."/>
            <person name="Loy A."/>
        </authorList>
    </citation>
    <scope>NUCLEOTIDE SEQUENCE [LARGE SCALE GENOMIC DNA]</scope>
    <source>
        <strain evidence="6">26-4b1</strain>
    </source>
</reference>
<evidence type="ECO:0000256" key="2">
    <source>
        <dbReference type="ARBA" id="ARBA00023125"/>
    </source>
</evidence>
<sequence>MPLLTDQPAEFHIGQPVEFHTELNRNADSSRKEMASLISRCAPRDGEHRTALPHLSLFRRSSPSESECSLTRPSLVLAAQGQKRVILAGQAYDYGPMHGLVTSMDLPVMARVVTASADIPYLCLVYELDLQHIADLMSEMGLAVAKTIPEGKAMSLCTISAQLFDAALRLVRLLETPADIPILAPLVERELLYRLLTGEQGMRLRHLTMAESQSYKIARAIEYLKHHYTEPLRIGTLASLVNMSVSSLHHHFKTVTSLSPLQYQKQLRLHEARRLLIRQMSDVTSAAYSVGYESSSQFTRDYSRLFGAPPTRDIVLLRENGRDER</sequence>
<dbReference type="SMART" id="SM00342">
    <property type="entry name" value="HTH_ARAC"/>
    <property type="match status" value="1"/>
</dbReference>
<dbReference type="PANTHER" id="PTHR43436:SF1">
    <property type="entry name" value="TRANSCRIPTIONAL REGULATORY PROTEIN"/>
    <property type="match status" value="1"/>
</dbReference>
<dbReference type="OrthoDB" id="9802263at2"/>
<gene>
    <name evidence="5" type="ORF">CWS72_09425</name>
</gene>
<comment type="caution">
    <text evidence="5">The sequence shown here is derived from an EMBL/GenBank/DDBJ whole genome shotgun (WGS) entry which is preliminary data.</text>
</comment>
<dbReference type="Pfam" id="PF06719">
    <property type="entry name" value="AraC_N"/>
    <property type="match status" value="1"/>
</dbReference>
<dbReference type="Pfam" id="PF12833">
    <property type="entry name" value="HTH_18"/>
    <property type="match status" value="1"/>
</dbReference>
<evidence type="ECO:0000256" key="3">
    <source>
        <dbReference type="ARBA" id="ARBA00023163"/>
    </source>
</evidence>
<evidence type="ECO:0000259" key="4">
    <source>
        <dbReference type="PROSITE" id="PS01124"/>
    </source>
</evidence>
<keyword evidence="6" id="KW-1185">Reference proteome</keyword>
<evidence type="ECO:0000313" key="5">
    <source>
        <dbReference type="EMBL" id="PKU24801.1"/>
    </source>
</evidence>
<keyword evidence="2" id="KW-0238">DNA-binding</keyword>
<dbReference type="InterPro" id="IPR009594">
    <property type="entry name" value="Tscrpt_reg_HTH_AraC_N"/>
</dbReference>
<dbReference type="AlphaFoldDB" id="A0A2N3PWN8"/>
<feature type="domain" description="HTH araC/xylS-type" evidence="4">
    <location>
        <begin position="218"/>
        <end position="316"/>
    </location>
</feature>
<dbReference type="PROSITE" id="PS01124">
    <property type="entry name" value="HTH_ARAC_FAMILY_2"/>
    <property type="match status" value="1"/>
</dbReference>
<evidence type="ECO:0000256" key="1">
    <source>
        <dbReference type="ARBA" id="ARBA00023015"/>
    </source>
</evidence>
<dbReference type="Gene3D" id="1.10.10.60">
    <property type="entry name" value="Homeodomain-like"/>
    <property type="match status" value="2"/>
</dbReference>